<evidence type="ECO:0000313" key="3">
    <source>
        <dbReference type="EMBL" id="ACL70810.1"/>
    </source>
</evidence>
<name>B8CZV8_HALOH</name>
<evidence type="ECO:0000259" key="1">
    <source>
        <dbReference type="Pfam" id="PF00557"/>
    </source>
</evidence>
<dbReference type="InterPro" id="IPR036005">
    <property type="entry name" value="Creatinase/aminopeptidase-like"/>
</dbReference>
<sequence length="361" mass="41360">MEETLVKKEKIDKLMKEKGLDGVVLTSHSNITWLTGIDNRIVFASDEGAVKLIIFKDRIEVVTNNIEAGRIREEEGLDQDYYKYIVDDWYRADNYLKVLIDKYNLGSDILIPGVLDVGMEIKRLRFSLLPQEMERYRQLGKEVGKIMSDTCHHIETGKTENEIRAQLASKLWAHNINPLLILVGSDERIYNYRHPIPKDKKIDKYVMVVTCAERDGLIVNLTRFVHFGNLPDELKRKLEAVVRVDASFILNTRVGSKISDIFSKAIAVYENEGYPGEWQYHHQGGATGYETRDYIATPDLEEVVCPNQAFAWNPSIKGVKSEDTILVTEEGFEILTEDPDWPGIEVQYQGQKIKRPGILVK</sequence>
<dbReference type="InterPro" id="IPR050659">
    <property type="entry name" value="Peptidase_M24B"/>
</dbReference>
<accession>B8CZV8</accession>
<dbReference type="InterPro" id="IPR029149">
    <property type="entry name" value="Creatin/AminoP/Spt16_N"/>
</dbReference>
<dbReference type="PANTHER" id="PTHR46112">
    <property type="entry name" value="AMINOPEPTIDASE"/>
    <property type="match status" value="1"/>
</dbReference>
<dbReference type="HOGENOM" id="CLU_053687_0_0_9"/>
<dbReference type="EMBL" id="CP001098">
    <property type="protein sequence ID" value="ACL70810.1"/>
    <property type="molecule type" value="Genomic_DNA"/>
</dbReference>
<dbReference type="Proteomes" id="UP000000719">
    <property type="component" value="Chromosome"/>
</dbReference>
<gene>
    <name evidence="3" type="ordered locus">Hore_20650</name>
</gene>
<evidence type="ECO:0000259" key="2">
    <source>
        <dbReference type="Pfam" id="PF01321"/>
    </source>
</evidence>
<dbReference type="RefSeq" id="WP_015923779.1">
    <property type="nucleotide sequence ID" value="NC_011899.1"/>
</dbReference>
<dbReference type="InterPro" id="IPR000994">
    <property type="entry name" value="Pept_M24"/>
</dbReference>
<dbReference type="AlphaFoldDB" id="B8CZV8"/>
<protein>
    <submittedName>
        <fullName evidence="3">Peptidase M24</fullName>
    </submittedName>
</protein>
<dbReference type="Gene3D" id="3.40.350.10">
    <property type="entry name" value="Creatinase/prolidase N-terminal domain"/>
    <property type="match status" value="1"/>
</dbReference>
<dbReference type="Gene3D" id="3.90.230.10">
    <property type="entry name" value="Creatinase/methionine aminopeptidase superfamily"/>
    <property type="match status" value="1"/>
</dbReference>
<dbReference type="KEGG" id="hor:Hore_20650"/>
<dbReference type="eggNOG" id="COG0006">
    <property type="taxonomic scope" value="Bacteria"/>
</dbReference>
<feature type="domain" description="Creatinase N-terminal" evidence="2">
    <location>
        <begin position="9"/>
        <end position="84"/>
    </location>
</feature>
<dbReference type="Pfam" id="PF00557">
    <property type="entry name" value="Peptidase_M24"/>
    <property type="match status" value="1"/>
</dbReference>
<proteinExistence type="predicted"/>
<feature type="domain" description="Peptidase M24" evidence="1">
    <location>
        <begin position="135"/>
        <end position="329"/>
    </location>
</feature>
<organism evidence="3 4">
    <name type="scientific">Halothermothrix orenii (strain H 168 / OCM 544 / DSM 9562)</name>
    <dbReference type="NCBI Taxonomy" id="373903"/>
    <lineage>
        <taxon>Bacteria</taxon>
        <taxon>Bacillati</taxon>
        <taxon>Bacillota</taxon>
        <taxon>Clostridia</taxon>
        <taxon>Halanaerobiales</taxon>
        <taxon>Halothermotrichaceae</taxon>
        <taxon>Halothermothrix</taxon>
    </lineage>
</organism>
<evidence type="ECO:0000313" key="4">
    <source>
        <dbReference type="Proteomes" id="UP000000719"/>
    </source>
</evidence>
<dbReference type="Pfam" id="PF01321">
    <property type="entry name" value="Creatinase_N"/>
    <property type="match status" value="1"/>
</dbReference>
<dbReference type="SUPFAM" id="SSF53092">
    <property type="entry name" value="Creatinase/prolidase N-terminal domain"/>
    <property type="match status" value="1"/>
</dbReference>
<keyword evidence="4" id="KW-1185">Reference proteome</keyword>
<dbReference type="CDD" id="cd01066">
    <property type="entry name" value="APP_MetAP"/>
    <property type="match status" value="1"/>
</dbReference>
<dbReference type="STRING" id="373903.Hore_20650"/>
<reference evidence="3 4" key="1">
    <citation type="journal article" date="2009" name="PLoS ONE">
        <title>Genome analysis of the anaerobic thermohalophilic bacterium Halothermothrix orenii.</title>
        <authorList>
            <person name="Mavromatis K."/>
            <person name="Ivanova N."/>
            <person name="Anderson I."/>
            <person name="Lykidis A."/>
            <person name="Hooper S.D."/>
            <person name="Sun H."/>
            <person name="Kunin V."/>
            <person name="Lapidus A."/>
            <person name="Hugenholtz P."/>
            <person name="Patel B."/>
            <person name="Kyrpides N.C."/>
        </authorList>
    </citation>
    <scope>NUCLEOTIDE SEQUENCE [LARGE SCALE GENOMIC DNA]</scope>
    <source>
        <strain evidence="4">H 168 / OCM 544 / DSM 9562</strain>
    </source>
</reference>
<dbReference type="PANTHER" id="PTHR46112:SF2">
    <property type="entry name" value="XAA-PRO AMINOPEPTIDASE P-RELATED"/>
    <property type="match status" value="1"/>
</dbReference>
<dbReference type="InterPro" id="IPR000587">
    <property type="entry name" value="Creatinase_N"/>
</dbReference>
<dbReference type="SUPFAM" id="SSF55920">
    <property type="entry name" value="Creatinase/aminopeptidase"/>
    <property type="match status" value="1"/>
</dbReference>
<dbReference type="OrthoDB" id="4850044at2"/>